<dbReference type="Proteomes" id="UP000661607">
    <property type="component" value="Unassembled WGS sequence"/>
</dbReference>
<comment type="caution">
    <text evidence="1">The sequence shown here is derived from an EMBL/GenBank/DDBJ whole genome shotgun (WGS) entry which is preliminary data.</text>
</comment>
<evidence type="ECO:0000313" key="1">
    <source>
        <dbReference type="EMBL" id="MBE1558140.1"/>
    </source>
</evidence>
<sequence>MSDEPGTRVITSKVITSMRDTYEDIQDAVSRSASGDTAIAEDALGAFLSHVLKPAYDAARERMEQSGAHGVLVAGATAEALDSCAANWRTAERASMIEYRR</sequence>
<reference evidence="1 2" key="1">
    <citation type="submission" date="2020-10" db="EMBL/GenBank/DDBJ databases">
        <title>Sequencing the genomes of 1000 actinobacteria strains.</title>
        <authorList>
            <person name="Klenk H.-P."/>
        </authorList>
    </citation>
    <scope>NUCLEOTIDE SEQUENCE [LARGE SCALE GENOMIC DNA]</scope>
    <source>
        <strain evidence="1 2">DSM 43748</strain>
    </source>
</reference>
<keyword evidence="2" id="KW-1185">Reference proteome</keyword>
<evidence type="ECO:0000313" key="2">
    <source>
        <dbReference type="Proteomes" id="UP000661607"/>
    </source>
</evidence>
<protein>
    <submittedName>
        <fullName evidence="1">Uncharacterized protein</fullName>
    </submittedName>
</protein>
<accession>A0ABR9K804</accession>
<dbReference type="EMBL" id="JADBEF010000001">
    <property type="protein sequence ID" value="MBE1558140.1"/>
    <property type="molecule type" value="Genomic_DNA"/>
</dbReference>
<gene>
    <name evidence="1" type="ORF">H4W81_000919</name>
</gene>
<proteinExistence type="predicted"/>
<dbReference type="RefSeq" id="WP_192773609.1">
    <property type="nucleotide sequence ID" value="NZ_BAAASY010000033.1"/>
</dbReference>
<organism evidence="1 2">
    <name type="scientific">Nonomuraea africana</name>
    <dbReference type="NCBI Taxonomy" id="46171"/>
    <lineage>
        <taxon>Bacteria</taxon>
        <taxon>Bacillati</taxon>
        <taxon>Actinomycetota</taxon>
        <taxon>Actinomycetes</taxon>
        <taxon>Streptosporangiales</taxon>
        <taxon>Streptosporangiaceae</taxon>
        <taxon>Nonomuraea</taxon>
    </lineage>
</organism>
<name>A0ABR9K804_9ACTN</name>